<dbReference type="PANTHER" id="PTHR13994:SF45">
    <property type="entry name" value="NUDIX HYDROLASE 2-LIKE"/>
    <property type="match status" value="1"/>
</dbReference>
<dbReference type="SUPFAM" id="SSF55811">
    <property type="entry name" value="Nudix"/>
    <property type="match status" value="1"/>
</dbReference>
<comment type="similarity">
    <text evidence="1">Belongs to the Nudix hydrolase family.</text>
</comment>
<dbReference type="AlphaFoldDB" id="A0A2G2VRA0"/>
<evidence type="ECO:0000313" key="6">
    <source>
        <dbReference type="Proteomes" id="UP000224567"/>
    </source>
</evidence>
<organism evidence="5 6">
    <name type="scientific">Capsicum baccatum</name>
    <name type="common">Peruvian pepper</name>
    <dbReference type="NCBI Taxonomy" id="33114"/>
    <lineage>
        <taxon>Eukaryota</taxon>
        <taxon>Viridiplantae</taxon>
        <taxon>Streptophyta</taxon>
        <taxon>Embryophyta</taxon>
        <taxon>Tracheophyta</taxon>
        <taxon>Spermatophyta</taxon>
        <taxon>Magnoliopsida</taxon>
        <taxon>eudicotyledons</taxon>
        <taxon>Gunneridae</taxon>
        <taxon>Pentapetalae</taxon>
        <taxon>asterids</taxon>
        <taxon>lamiids</taxon>
        <taxon>Solanales</taxon>
        <taxon>Solanaceae</taxon>
        <taxon>Solanoideae</taxon>
        <taxon>Capsiceae</taxon>
        <taxon>Capsicum</taxon>
    </lineage>
</organism>
<dbReference type="OrthoDB" id="447842at2759"/>
<keyword evidence="3 5" id="KW-0378">Hydrolase</keyword>
<dbReference type="InterPro" id="IPR003293">
    <property type="entry name" value="Nudix_hydrolase6-like"/>
</dbReference>
<dbReference type="PANTHER" id="PTHR13994">
    <property type="entry name" value="NUDIX HYDROLASE RELATED"/>
    <property type="match status" value="1"/>
</dbReference>
<keyword evidence="2" id="KW-0479">Metal-binding</keyword>
<dbReference type="InterPro" id="IPR000086">
    <property type="entry name" value="NUDIX_hydrolase_dom"/>
</dbReference>
<protein>
    <submittedName>
        <fullName evidence="5">Nudix hydrolase 8</fullName>
    </submittedName>
</protein>
<dbReference type="PROSITE" id="PS51462">
    <property type="entry name" value="NUDIX"/>
    <property type="match status" value="1"/>
</dbReference>
<sequence>MNYVNAIASARICIRKKMQKCSMSTKTTEFGRISDEFTRRSKIQRAEAPFTTTFIAALVEVSIQHKLELSCDPMEKLVFQNGVKKDQLLSAVNDDHGGVIVEFKEPMDPIVFQNMLKASLSKWRLQGKKGVWIKLPIECVNLVETAVEEGFWYHHAEPHYLMLVYWIPETENTIPANASHRVGIGAIVLNDKRELLVVQENCGRLKGTAVWKIPTGVVEEGEDIFEGAIREVKEETGIDTEFLEVLAFRQTHKALFEKSDLFFICMMRPLSFDIQKQDLEIEAAQWMPIEEYEAQPFVQKHVLFKYIVDLCLTKAERGYPGFTPVPITSFFDAGASFLYLNNDGLNNENSAAHL</sequence>
<dbReference type="GO" id="GO:0047631">
    <property type="term" value="F:ADP-ribose diphosphatase activity"/>
    <property type="evidence" value="ECO:0007669"/>
    <property type="project" value="TreeGrafter"/>
</dbReference>
<dbReference type="Gene3D" id="3.40.630.30">
    <property type="match status" value="1"/>
</dbReference>
<evidence type="ECO:0000313" key="5">
    <source>
        <dbReference type="EMBL" id="PHT35496.1"/>
    </source>
</evidence>
<dbReference type="FunFam" id="3.40.630.30:FF:000016">
    <property type="entry name" value="nudix hydrolase 2"/>
    <property type="match status" value="1"/>
</dbReference>
<dbReference type="PROSITE" id="PS00893">
    <property type="entry name" value="NUDIX_BOX"/>
    <property type="match status" value="1"/>
</dbReference>
<reference evidence="5 6" key="1">
    <citation type="journal article" date="2017" name="Genome Biol.">
        <title>New reference genome sequences of hot pepper reveal the massive evolution of plant disease-resistance genes by retroduplication.</title>
        <authorList>
            <person name="Kim S."/>
            <person name="Park J."/>
            <person name="Yeom S.I."/>
            <person name="Kim Y.M."/>
            <person name="Seo E."/>
            <person name="Kim K.T."/>
            <person name="Kim M.S."/>
            <person name="Lee J.M."/>
            <person name="Cheong K."/>
            <person name="Shin H.S."/>
            <person name="Kim S.B."/>
            <person name="Han K."/>
            <person name="Lee J."/>
            <person name="Park M."/>
            <person name="Lee H.A."/>
            <person name="Lee H.Y."/>
            <person name="Lee Y."/>
            <person name="Oh S."/>
            <person name="Lee J.H."/>
            <person name="Choi E."/>
            <person name="Choi E."/>
            <person name="Lee S.E."/>
            <person name="Jeon J."/>
            <person name="Kim H."/>
            <person name="Choi G."/>
            <person name="Song H."/>
            <person name="Lee J."/>
            <person name="Lee S.C."/>
            <person name="Kwon J.K."/>
            <person name="Lee H.Y."/>
            <person name="Koo N."/>
            <person name="Hong Y."/>
            <person name="Kim R.W."/>
            <person name="Kang W.H."/>
            <person name="Huh J.H."/>
            <person name="Kang B.C."/>
            <person name="Yang T.J."/>
            <person name="Lee Y.H."/>
            <person name="Bennetzen J.L."/>
            <person name="Choi D."/>
        </authorList>
    </citation>
    <scope>NUCLEOTIDE SEQUENCE [LARGE SCALE GENOMIC DNA]</scope>
    <source>
        <strain evidence="6">cv. PBC81</strain>
    </source>
</reference>
<dbReference type="GO" id="GO:0035529">
    <property type="term" value="F:NADH pyrophosphatase activity"/>
    <property type="evidence" value="ECO:0007669"/>
    <property type="project" value="TreeGrafter"/>
</dbReference>
<dbReference type="Gene3D" id="3.90.79.10">
    <property type="entry name" value="Nucleoside Triphosphate Pyrophosphohydrolase"/>
    <property type="match status" value="1"/>
</dbReference>
<accession>A0A2G2VRA0</accession>
<dbReference type="Pfam" id="PF00293">
    <property type="entry name" value="NUDIX"/>
    <property type="match status" value="1"/>
</dbReference>
<dbReference type="InterPro" id="IPR020084">
    <property type="entry name" value="NUDIX_hydrolase_CS"/>
</dbReference>
<dbReference type="PRINTS" id="PR01356">
    <property type="entry name" value="GFGPROTEIN"/>
</dbReference>
<proteinExistence type="inferred from homology"/>
<gene>
    <name evidence="5" type="ORF">CQW23_23196</name>
</gene>
<dbReference type="InterPro" id="IPR040618">
    <property type="entry name" value="Pre-Nudix"/>
</dbReference>
<evidence type="ECO:0000256" key="2">
    <source>
        <dbReference type="ARBA" id="ARBA00022723"/>
    </source>
</evidence>
<dbReference type="EMBL" id="MLFT02000010">
    <property type="protein sequence ID" value="PHT35496.1"/>
    <property type="molecule type" value="Genomic_DNA"/>
</dbReference>
<evidence type="ECO:0000256" key="1">
    <source>
        <dbReference type="ARBA" id="ARBA00005582"/>
    </source>
</evidence>
<dbReference type="CDD" id="cd04670">
    <property type="entry name" value="NUDIX_ASFGF2_Nudt6"/>
    <property type="match status" value="1"/>
</dbReference>
<evidence type="ECO:0000259" key="4">
    <source>
        <dbReference type="PROSITE" id="PS51462"/>
    </source>
</evidence>
<dbReference type="Proteomes" id="UP000224567">
    <property type="component" value="Unassembled WGS sequence"/>
</dbReference>
<reference evidence="6" key="2">
    <citation type="journal article" date="2017" name="J. Anim. Genet.">
        <title>Multiple reference genome sequences of hot pepper reveal the massive evolution of plant disease resistance genes by retroduplication.</title>
        <authorList>
            <person name="Kim S."/>
            <person name="Park J."/>
            <person name="Yeom S.-I."/>
            <person name="Kim Y.-M."/>
            <person name="Seo E."/>
            <person name="Kim K.-T."/>
            <person name="Kim M.-S."/>
            <person name="Lee J.M."/>
            <person name="Cheong K."/>
            <person name="Shin H.-S."/>
            <person name="Kim S.-B."/>
            <person name="Han K."/>
            <person name="Lee J."/>
            <person name="Park M."/>
            <person name="Lee H.-A."/>
            <person name="Lee H.-Y."/>
            <person name="Lee Y."/>
            <person name="Oh S."/>
            <person name="Lee J.H."/>
            <person name="Choi E."/>
            <person name="Choi E."/>
            <person name="Lee S.E."/>
            <person name="Jeon J."/>
            <person name="Kim H."/>
            <person name="Choi G."/>
            <person name="Song H."/>
            <person name="Lee J."/>
            <person name="Lee S.-C."/>
            <person name="Kwon J.-K."/>
            <person name="Lee H.-Y."/>
            <person name="Koo N."/>
            <person name="Hong Y."/>
            <person name="Kim R.W."/>
            <person name="Kang W.-H."/>
            <person name="Huh J.H."/>
            <person name="Kang B.-C."/>
            <person name="Yang T.-J."/>
            <person name="Lee Y.-H."/>
            <person name="Bennetzen J.L."/>
            <person name="Choi D."/>
        </authorList>
    </citation>
    <scope>NUCLEOTIDE SEQUENCE [LARGE SCALE GENOMIC DNA]</scope>
    <source>
        <strain evidence="6">cv. PBC81</strain>
    </source>
</reference>
<dbReference type="GO" id="GO:0051287">
    <property type="term" value="F:NAD binding"/>
    <property type="evidence" value="ECO:0007669"/>
    <property type="project" value="TreeGrafter"/>
</dbReference>
<dbReference type="Pfam" id="PF18290">
    <property type="entry name" value="Nudix_hydro"/>
    <property type="match status" value="1"/>
</dbReference>
<dbReference type="FunFam" id="3.90.79.10:FF:000015">
    <property type="entry name" value="Nudix hydrolase 8"/>
    <property type="match status" value="1"/>
</dbReference>
<keyword evidence="6" id="KW-1185">Reference proteome</keyword>
<feature type="domain" description="Nudix hydrolase" evidence="4">
    <location>
        <begin position="179"/>
        <end position="311"/>
    </location>
</feature>
<dbReference type="STRING" id="33114.A0A2G2VRA0"/>
<dbReference type="InterPro" id="IPR015797">
    <property type="entry name" value="NUDIX_hydrolase-like_dom_sf"/>
</dbReference>
<dbReference type="GO" id="GO:0046872">
    <property type="term" value="F:metal ion binding"/>
    <property type="evidence" value="ECO:0007669"/>
    <property type="project" value="UniProtKB-KW"/>
</dbReference>
<evidence type="ECO:0000256" key="3">
    <source>
        <dbReference type="ARBA" id="ARBA00022801"/>
    </source>
</evidence>
<comment type="caution">
    <text evidence="5">The sequence shown here is derived from an EMBL/GenBank/DDBJ whole genome shotgun (WGS) entry which is preliminary data.</text>
</comment>
<name>A0A2G2VRA0_CAPBA</name>